<dbReference type="Gene3D" id="3.40.50.720">
    <property type="entry name" value="NAD(P)-binding Rossmann-like Domain"/>
    <property type="match status" value="1"/>
</dbReference>
<gene>
    <name evidence="4" type="ORF">H8S23_06775</name>
</gene>
<evidence type="ECO:0000259" key="2">
    <source>
        <dbReference type="Pfam" id="PF01408"/>
    </source>
</evidence>
<dbReference type="GO" id="GO:0016491">
    <property type="term" value="F:oxidoreductase activity"/>
    <property type="evidence" value="ECO:0007669"/>
    <property type="project" value="UniProtKB-KW"/>
</dbReference>
<keyword evidence="5" id="KW-1185">Reference proteome</keyword>
<evidence type="ECO:0000313" key="4">
    <source>
        <dbReference type="EMBL" id="MBC5581207.1"/>
    </source>
</evidence>
<proteinExistence type="predicted"/>
<sequence>MKKLRVAIIACGMMGQQHIEAVRRIPGTEVVALADPNPAALAGVAEKLGIEQTFTDYRQMIETVQPDAVHNCTPNGMHYEINKYCIEHGVHVYCEKPLAVTLEQAEELTALARTSGVLCAVNFNYRHNAVVQEMRQRVLSGEVGRLFLVTGQYVQDWMMYDTDYNWRLTDDQGGRSRAVADIGSHWFDTAQWATGRRITAVRAELLTVHQNRKKPAVEVQTFAAANTDDYELIPITSEDAGFILVRFEDGTLGQVVLSQVSGGHKNDLRLEIAGERCALEWQQESPDQLRVGTREAGTQILRAAPDTLHGSAAAYATLPGGHPVAWSDALRNSVGAFYHALRGGSFSQEGQPFATFADGLCIMRLVEACLASSESGQWVELNSSKRECL</sequence>
<comment type="caution">
    <text evidence="4">The sequence shown here is derived from an EMBL/GenBank/DDBJ whole genome shotgun (WGS) entry which is preliminary data.</text>
</comment>
<dbReference type="AlphaFoldDB" id="A0A923IEM5"/>
<evidence type="ECO:0000256" key="1">
    <source>
        <dbReference type="ARBA" id="ARBA00023002"/>
    </source>
</evidence>
<dbReference type="SUPFAM" id="SSF55347">
    <property type="entry name" value="Glyceraldehyde-3-phosphate dehydrogenase-like, C-terminal domain"/>
    <property type="match status" value="1"/>
</dbReference>
<accession>A0A923IEM5</accession>
<dbReference type="PANTHER" id="PTHR43818:SF11">
    <property type="entry name" value="BCDNA.GH03377"/>
    <property type="match status" value="1"/>
</dbReference>
<evidence type="ECO:0000313" key="5">
    <source>
        <dbReference type="Proteomes" id="UP000659630"/>
    </source>
</evidence>
<dbReference type="SUPFAM" id="SSF51735">
    <property type="entry name" value="NAD(P)-binding Rossmann-fold domains"/>
    <property type="match status" value="1"/>
</dbReference>
<evidence type="ECO:0000259" key="3">
    <source>
        <dbReference type="Pfam" id="PF22725"/>
    </source>
</evidence>
<dbReference type="Proteomes" id="UP000659630">
    <property type="component" value="Unassembled WGS sequence"/>
</dbReference>
<dbReference type="InterPro" id="IPR050463">
    <property type="entry name" value="Gfo/Idh/MocA_oxidrdct_glycsds"/>
</dbReference>
<dbReference type="Gene3D" id="3.30.360.10">
    <property type="entry name" value="Dihydrodipicolinate Reductase, domain 2"/>
    <property type="match status" value="1"/>
</dbReference>
<reference evidence="4" key="1">
    <citation type="submission" date="2020-08" db="EMBL/GenBank/DDBJ databases">
        <title>Genome public.</title>
        <authorList>
            <person name="Liu C."/>
            <person name="Sun Q."/>
        </authorList>
    </citation>
    <scope>NUCLEOTIDE SEQUENCE</scope>
    <source>
        <strain evidence="4">BX8</strain>
    </source>
</reference>
<dbReference type="Pfam" id="PF22725">
    <property type="entry name" value="GFO_IDH_MocA_C3"/>
    <property type="match status" value="1"/>
</dbReference>
<name>A0A923IEM5_9FIRM</name>
<feature type="domain" description="Gfo/Idh/MocA-like oxidoreductase N-terminal" evidence="2">
    <location>
        <begin position="4"/>
        <end position="123"/>
    </location>
</feature>
<dbReference type="Pfam" id="PF01408">
    <property type="entry name" value="GFO_IDH_MocA"/>
    <property type="match status" value="1"/>
</dbReference>
<keyword evidence="1" id="KW-0560">Oxidoreductase</keyword>
<organism evidence="4 5">
    <name type="scientific">Anaerofilum hominis</name>
    <dbReference type="NCBI Taxonomy" id="2763016"/>
    <lineage>
        <taxon>Bacteria</taxon>
        <taxon>Bacillati</taxon>
        <taxon>Bacillota</taxon>
        <taxon>Clostridia</taxon>
        <taxon>Eubacteriales</taxon>
        <taxon>Oscillospiraceae</taxon>
        <taxon>Anaerofilum</taxon>
    </lineage>
</organism>
<dbReference type="GO" id="GO:0000166">
    <property type="term" value="F:nucleotide binding"/>
    <property type="evidence" value="ECO:0007669"/>
    <property type="project" value="InterPro"/>
</dbReference>
<dbReference type="InterPro" id="IPR036291">
    <property type="entry name" value="NAD(P)-bd_dom_sf"/>
</dbReference>
<dbReference type="InterPro" id="IPR055170">
    <property type="entry name" value="GFO_IDH_MocA-like_dom"/>
</dbReference>
<dbReference type="EMBL" id="JACONZ010000002">
    <property type="protein sequence ID" value="MBC5581207.1"/>
    <property type="molecule type" value="Genomic_DNA"/>
</dbReference>
<dbReference type="InterPro" id="IPR000683">
    <property type="entry name" value="Gfo/Idh/MocA-like_OxRdtase_N"/>
</dbReference>
<dbReference type="PANTHER" id="PTHR43818">
    <property type="entry name" value="BCDNA.GH03377"/>
    <property type="match status" value="1"/>
</dbReference>
<feature type="domain" description="GFO/IDH/MocA-like oxidoreductase" evidence="3">
    <location>
        <begin position="131"/>
        <end position="279"/>
    </location>
</feature>
<dbReference type="RefSeq" id="WP_186887571.1">
    <property type="nucleotide sequence ID" value="NZ_JACONZ010000002.1"/>
</dbReference>
<protein>
    <submittedName>
        <fullName evidence="4">Gfo/Idh/MocA family oxidoreductase</fullName>
    </submittedName>
</protein>